<organism evidence="2 3">
    <name type="scientific">Saccharopolyspora montiporae</name>
    <dbReference type="NCBI Taxonomy" id="2781240"/>
    <lineage>
        <taxon>Bacteria</taxon>
        <taxon>Bacillati</taxon>
        <taxon>Actinomycetota</taxon>
        <taxon>Actinomycetes</taxon>
        <taxon>Pseudonocardiales</taxon>
        <taxon>Pseudonocardiaceae</taxon>
        <taxon>Saccharopolyspora</taxon>
    </lineage>
</organism>
<dbReference type="AlphaFoldDB" id="A0A929B7K0"/>
<keyword evidence="3" id="KW-1185">Reference proteome</keyword>
<comment type="caution">
    <text evidence="2">The sequence shown here is derived from an EMBL/GenBank/DDBJ whole genome shotgun (WGS) entry which is preliminary data.</text>
</comment>
<dbReference type="InterPro" id="IPR004401">
    <property type="entry name" value="YbaB/EbfC"/>
</dbReference>
<dbReference type="SUPFAM" id="SSF82607">
    <property type="entry name" value="YbaB-like"/>
    <property type="match status" value="1"/>
</dbReference>
<dbReference type="Pfam" id="PF02575">
    <property type="entry name" value="YbaB_DNA_bd"/>
    <property type="match status" value="1"/>
</dbReference>
<feature type="region of interest" description="Disordered" evidence="1">
    <location>
        <begin position="117"/>
        <end position="168"/>
    </location>
</feature>
<proteinExistence type="predicted"/>
<feature type="region of interest" description="Disordered" evidence="1">
    <location>
        <begin position="22"/>
        <end position="53"/>
    </location>
</feature>
<name>A0A929B7K0_9PSEU</name>
<dbReference type="InterPro" id="IPR036894">
    <property type="entry name" value="YbaB-like_sf"/>
</dbReference>
<dbReference type="Gene3D" id="3.30.1310.10">
    <property type="entry name" value="Nucleoid-associated protein YbaB-like domain"/>
    <property type="match status" value="1"/>
</dbReference>
<dbReference type="RefSeq" id="WP_193926496.1">
    <property type="nucleotide sequence ID" value="NZ_JADEYC010000002.1"/>
</dbReference>
<feature type="compositionally biased region" description="Low complexity" evidence="1">
    <location>
        <begin position="25"/>
        <end position="43"/>
    </location>
</feature>
<evidence type="ECO:0000256" key="1">
    <source>
        <dbReference type="SAM" id="MobiDB-lite"/>
    </source>
</evidence>
<reference evidence="2" key="1">
    <citation type="submission" date="2020-10" db="EMBL/GenBank/DDBJ databases">
        <title>Diversity and distribution of actinomycetes associated with coral in the coast of Hainan.</title>
        <authorList>
            <person name="Li F."/>
        </authorList>
    </citation>
    <scope>NUCLEOTIDE SEQUENCE</scope>
    <source>
        <strain evidence="2">HNM0983</strain>
    </source>
</reference>
<dbReference type="GO" id="GO:0003677">
    <property type="term" value="F:DNA binding"/>
    <property type="evidence" value="ECO:0007669"/>
    <property type="project" value="InterPro"/>
</dbReference>
<sequence>MTEPTDRNAELRARNAAMQEHVSSLLTGLQRQTEQLQQAQAEAMSATGRATSPDGLVTVHVNAAGIATDVEVSPSAFKTSTPDKLGRAFLQAGQAAAQDARSRADAALAPLQQDVPDLPDVFADAPSLKNLVPEPPDVPMTGAQPAERESWDEWDEWDEFDPREGGRR</sequence>
<dbReference type="EMBL" id="JADEYC010000002">
    <property type="protein sequence ID" value="MBE9373048.1"/>
    <property type="molecule type" value="Genomic_DNA"/>
</dbReference>
<evidence type="ECO:0000313" key="3">
    <source>
        <dbReference type="Proteomes" id="UP000598360"/>
    </source>
</evidence>
<protein>
    <submittedName>
        <fullName evidence="2">YbaB/EbfC family nucleoid-associated protein</fullName>
    </submittedName>
</protein>
<dbReference type="Proteomes" id="UP000598360">
    <property type="component" value="Unassembled WGS sequence"/>
</dbReference>
<accession>A0A929B7K0</accession>
<gene>
    <name evidence="2" type="ORF">IQ251_01170</name>
</gene>
<evidence type="ECO:0000313" key="2">
    <source>
        <dbReference type="EMBL" id="MBE9373048.1"/>
    </source>
</evidence>